<dbReference type="PROSITE" id="PS01124">
    <property type="entry name" value="HTH_ARAC_FAMILY_2"/>
    <property type="match status" value="1"/>
</dbReference>
<dbReference type="PANTHER" id="PTHR46796">
    <property type="entry name" value="HTH-TYPE TRANSCRIPTIONAL ACTIVATOR RHAS-RELATED"/>
    <property type="match status" value="1"/>
</dbReference>
<dbReference type="AlphaFoldDB" id="A0AAQ1JYM9"/>
<evidence type="ECO:0000313" key="5">
    <source>
        <dbReference type="EMBL" id="SEK15480.1"/>
    </source>
</evidence>
<dbReference type="Pfam" id="PF12833">
    <property type="entry name" value="HTH_18"/>
    <property type="match status" value="1"/>
</dbReference>
<evidence type="ECO:0000313" key="6">
    <source>
        <dbReference type="Proteomes" id="UP000183529"/>
    </source>
</evidence>
<dbReference type="SUPFAM" id="SSF46689">
    <property type="entry name" value="Homeodomain-like"/>
    <property type="match status" value="2"/>
</dbReference>
<keyword evidence="1" id="KW-0805">Transcription regulation</keyword>
<dbReference type="InterPro" id="IPR050204">
    <property type="entry name" value="AraC_XylS_family_regulators"/>
</dbReference>
<dbReference type="InterPro" id="IPR020449">
    <property type="entry name" value="Tscrpt_reg_AraC-type_HTH"/>
</dbReference>
<dbReference type="InterPro" id="IPR018060">
    <property type="entry name" value="HTH_AraC"/>
</dbReference>
<name>A0AAQ1JYM9_9BURK</name>
<dbReference type="InterPro" id="IPR011051">
    <property type="entry name" value="RmlC_Cupin_sf"/>
</dbReference>
<dbReference type="Pfam" id="PF12852">
    <property type="entry name" value="Cupin_6"/>
    <property type="match status" value="1"/>
</dbReference>
<dbReference type="Gene3D" id="1.10.10.60">
    <property type="entry name" value="Homeodomain-like"/>
    <property type="match status" value="2"/>
</dbReference>
<dbReference type="EMBL" id="FNZM01000040">
    <property type="protein sequence ID" value="SEK15480.1"/>
    <property type="molecule type" value="Genomic_DNA"/>
</dbReference>
<keyword evidence="2" id="KW-0238">DNA-binding</keyword>
<dbReference type="PANTHER" id="PTHR46796:SF7">
    <property type="entry name" value="ARAC FAMILY TRANSCRIPTIONAL REGULATOR"/>
    <property type="match status" value="1"/>
</dbReference>
<feature type="domain" description="HTH araC/xylS-type" evidence="4">
    <location>
        <begin position="183"/>
        <end position="284"/>
    </location>
</feature>
<evidence type="ECO:0000259" key="4">
    <source>
        <dbReference type="PROSITE" id="PS01124"/>
    </source>
</evidence>
<reference evidence="5 6" key="1">
    <citation type="submission" date="2016-10" db="EMBL/GenBank/DDBJ databases">
        <authorList>
            <person name="Varghese N."/>
            <person name="Submissions S."/>
        </authorList>
    </citation>
    <scope>NUCLEOTIDE SEQUENCE [LARGE SCALE GENOMIC DNA]</scope>
    <source>
        <strain evidence="5 6">LMG 22274</strain>
    </source>
</reference>
<dbReference type="InterPro" id="IPR009057">
    <property type="entry name" value="Homeodomain-like_sf"/>
</dbReference>
<dbReference type="InterPro" id="IPR018062">
    <property type="entry name" value="HTH_AraC-typ_CS"/>
</dbReference>
<proteinExistence type="predicted"/>
<dbReference type="PRINTS" id="PR00032">
    <property type="entry name" value="HTHARAC"/>
</dbReference>
<evidence type="ECO:0000256" key="1">
    <source>
        <dbReference type="ARBA" id="ARBA00023015"/>
    </source>
</evidence>
<dbReference type="GO" id="GO:0043565">
    <property type="term" value="F:sequence-specific DNA binding"/>
    <property type="evidence" value="ECO:0007669"/>
    <property type="project" value="InterPro"/>
</dbReference>
<comment type="caution">
    <text evidence="5">The sequence shown here is derived from an EMBL/GenBank/DDBJ whole genome shotgun (WGS) entry which is preliminary data.</text>
</comment>
<dbReference type="InterPro" id="IPR032783">
    <property type="entry name" value="AraC_lig"/>
</dbReference>
<keyword evidence="3" id="KW-0804">Transcription</keyword>
<dbReference type="PROSITE" id="PS00041">
    <property type="entry name" value="HTH_ARAC_FAMILY_1"/>
    <property type="match status" value="1"/>
</dbReference>
<dbReference type="Proteomes" id="UP000183529">
    <property type="component" value="Unassembled WGS sequence"/>
</dbReference>
<dbReference type="SMART" id="SM00342">
    <property type="entry name" value="HTH_ARAC"/>
    <property type="match status" value="1"/>
</dbReference>
<accession>A0AAQ1JYM9</accession>
<evidence type="ECO:0000256" key="2">
    <source>
        <dbReference type="ARBA" id="ARBA00023125"/>
    </source>
</evidence>
<sequence>MSGGLDAGGSWAFSFNADELFRCFSLVSGTCWLVMESDGEPITLREGDFIALPHGRAFTLTNDLSITPVNIESVIAAPLNGQIISWQGGGSCQVFSALFTFKKEFADFLLGVLPSIVHIRDGHDRIALQGYLERMMSQLRNPQPGSILVSEHLAEILLIEILRLHLAHEAGNGTGWLFALADKQIRTAITAMHERPGFRWSIQSLAENVGMSRSAFALRFKGKVGVSVMEYLTRWRMLLAANRLEESADSVATIALSLGYESESAFVFAFKRELGCTPRQYGRRA</sequence>
<dbReference type="SUPFAM" id="SSF51182">
    <property type="entry name" value="RmlC-like cupins"/>
    <property type="match status" value="1"/>
</dbReference>
<organism evidence="5 6">
    <name type="scientific">Paraburkholderia tropica</name>
    <dbReference type="NCBI Taxonomy" id="92647"/>
    <lineage>
        <taxon>Bacteria</taxon>
        <taxon>Pseudomonadati</taxon>
        <taxon>Pseudomonadota</taxon>
        <taxon>Betaproteobacteria</taxon>
        <taxon>Burkholderiales</taxon>
        <taxon>Burkholderiaceae</taxon>
        <taxon>Paraburkholderia</taxon>
    </lineage>
</organism>
<dbReference type="GO" id="GO:0003700">
    <property type="term" value="F:DNA-binding transcription factor activity"/>
    <property type="evidence" value="ECO:0007669"/>
    <property type="project" value="InterPro"/>
</dbReference>
<gene>
    <name evidence="5" type="ORF">SAMN05216550_14011</name>
</gene>
<evidence type="ECO:0000256" key="3">
    <source>
        <dbReference type="ARBA" id="ARBA00023163"/>
    </source>
</evidence>
<protein>
    <submittedName>
        <fullName evidence="5">Transcriptional regulator, AraC family</fullName>
    </submittedName>
</protein>